<evidence type="ECO:0000313" key="8">
    <source>
        <dbReference type="Proteomes" id="UP001642360"/>
    </source>
</evidence>
<dbReference type="InterPro" id="IPR045877">
    <property type="entry name" value="ZFP36-like"/>
</dbReference>
<dbReference type="Gene3D" id="4.10.1000.10">
    <property type="entry name" value="Zinc finger, CCCH-type"/>
    <property type="match status" value="3"/>
</dbReference>
<comment type="caution">
    <text evidence="7">The sequence shown here is derived from an EMBL/GenBank/DDBJ whole genome shotgun (WGS) entry which is preliminary data.</text>
</comment>
<evidence type="ECO:0000256" key="5">
    <source>
        <dbReference type="PROSITE-ProRule" id="PRU00723"/>
    </source>
</evidence>
<dbReference type="GO" id="GO:0051252">
    <property type="term" value="P:regulation of RNA metabolic process"/>
    <property type="evidence" value="ECO:0007669"/>
    <property type="project" value="UniProtKB-ARBA"/>
</dbReference>
<feature type="domain" description="C3H1-type" evidence="6">
    <location>
        <begin position="204"/>
        <end position="232"/>
    </location>
</feature>
<dbReference type="SMART" id="SM00356">
    <property type="entry name" value="ZnF_C3H1"/>
    <property type="match status" value="3"/>
</dbReference>
<dbReference type="PANTHER" id="PTHR12547:SF121">
    <property type="entry name" value="ZINC FINGER CCCH DOMAIN-CONTAINING PROTEIN 39"/>
    <property type="match status" value="1"/>
</dbReference>
<keyword evidence="4 5" id="KW-0862">Zinc</keyword>
<protein>
    <recommendedName>
        <fullName evidence="6">C3H1-type domain-containing protein</fullName>
    </recommendedName>
</protein>
<evidence type="ECO:0000259" key="6">
    <source>
        <dbReference type="PROSITE" id="PS50103"/>
    </source>
</evidence>
<feature type="domain" description="C3H1-type" evidence="6">
    <location>
        <begin position="121"/>
        <end position="149"/>
    </location>
</feature>
<evidence type="ECO:0000256" key="4">
    <source>
        <dbReference type="ARBA" id="ARBA00022833"/>
    </source>
</evidence>
<keyword evidence="8" id="KW-1185">Reference proteome</keyword>
<dbReference type="GO" id="GO:0010468">
    <property type="term" value="P:regulation of gene expression"/>
    <property type="evidence" value="ECO:0007669"/>
    <property type="project" value="UniProtKB-ARBA"/>
</dbReference>
<dbReference type="Proteomes" id="UP001642360">
    <property type="component" value="Unassembled WGS sequence"/>
</dbReference>
<feature type="zinc finger region" description="C3H1-type" evidence="5">
    <location>
        <begin position="204"/>
        <end position="232"/>
    </location>
</feature>
<dbReference type="Pfam" id="PF00642">
    <property type="entry name" value="zf-CCCH"/>
    <property type="match status" value="3"/>
</dbReference>
<dbReference type="FunFam" id="4.10.1000.10:FF:000003">
    <property type="entry name" value="Zinc finger CCCH domain-containing protein"/>
    <property type="match status" value="1"/>
</dbReference>
<evidence type="ECO:0000256" key="3">
    <source>
        <dbReference type="ARBA" id="ARBA00022771"/>
    </source>
</evidence>
<dbReference type="InterPro" id="IPR036855">
    <property type="entry name" value="Znf_CCCH_sf"/>
</dbReference>
<sequence length="313" mass="35655">MSVASSYNPQFLTAPMQFDAYSLEHCPQFQVSDQQCENISYSEHQSSKRPGFSRPILDSRMPLKRAKMTCTVETEMCLLYRRGNCTYGDKCHFAHGVEEIRRLPYKMTDIDILTNEDHRIISKMKLCRKFCNGKECPYGDRCHFLHVGLQKVKGDLGLSRKSVELNLVTTGSAGDCKNGYEQWECQMFGNSTHRDKQQDQKPIYWKTRLCNKWERTGNCPYGVKCYFAHGQAELHKIGSHLALESGNVCPSKALATLANDGSVTKTRMESEKRQVQGKKCLFKRKEVEKINGIYADWVDALPLVHCSSAKVGI</sequence>
<organism evidence="7 8">
    <name type="scientific">Ilex paraguariensis</name>
    <name type="common">yerba mate</name>
    <dbReference type="NCBI Taxonomy" id="185542"/>
    <lineage>
        <taxon>Eukaryota</taxon>
        <taxon>Viridiplantae</taxon>
        <taxon>Streptophyta</taxon>
        <taxon>Embryophyta</taxon>
        <taxon>Tracheophyta</taxon>
        <taxon>Spermatophyta</taxon>
        <taxon>Magnoliopsida</taxon>
        <taxon>eudicotyledons</taxon>
        <taxon>Gunneridae</taxon>
        <taxon>Pentapetalae</taxon>
        <taxon>asterids</taxon>
        <taxon>campanulids</taxon>
        <taxon>Aquifoliales</taxon>
        <taxon>Aquifoliaceae</taxon>
        <taxon>Ilex</taxon>
    </lineage>
</organism>
<feature type="zinc finger region" description="C3H1-type" evidence="5">
    <location>
        <begin position="71"/>
        <end position="98"/>
    </location>
</feature>
<accession>A0ABC8RN91</accession>
<evidence type="ECO:0000256" key="2">
    <source>
        <dbReference type="ARBA" id="ARBA00022737"/>
    </source>
</evidence>
<dbReference type="PANTHER" id="PTHR12547">
    <property type="entry name" value="CCCH ZINC FINGER/TIS11-RELATED"/>
    <property type="match status" value="1"/>
</dbReference>
<proteinExistence type="predicted"/>
<dbReference type="AlphaFoldDB" id="A0ABC8RN91"/>
<keyword evidence="1 5" id="KW-0479">Metal-binding</keyword>
<dbReference type="EMBL" id="CAUOFW020001575">
    <property type="protein sequence ID" value="CAK9146436.1"/>
    <property type="molecule type" value="Genomic_DNA"/>
</dbReference>
<gene>
    <name evidence="7" type="ORF">ILEXP_LOCUS14279</name>
</gene>
<feature type="zinc finger region" description="C3H1-type" evidence="5">
    <location>
        <begin position="121"/>
        <end position="149"/>
    </location>
</feature>
<dbReference type="InterPro" id="IPR000571">
    <property type="entry name" value="Znf_CCCH"/>
</dbReference>
<evidence type="ECO:0000256" key="1">
    <source>
        <dbReference type="ARBA" id="ARBA00022723"/>
    </source>
</evidence>
<dbReference type="GO" id="GO:0008270">
    <property type="term" value="F:zinc ion binding"/>
    <property type="evidence" value="ECO:0007669"/>
    <property type="project" value="UniProtKB-KW"/>
</dbReference>
<evidence type="ECO:0000313" key="7">
    <source>
        <dbReference type="EMBL" id="CAK9146436.1"/>
    </source>
</evidence>
<name>A0ABC8RN91_9AQUA</name>
<keyword evidence="3 5" id="KW-0863">Zinc-finger</keyword>
<feature type="domain" description="C3H1-type" evidence="6">
    <location>
        <begin position="71"/>
        <end position="98"/>
    </location>
</feature>
<dbReference type="PROSITE" id="PS50103">
    <property type="entry name" value="ZF_C3H1"/>
    <property type="match status" value="3"/>
</dbReference>
<dbReference type="SUPFAM" id="SSF90229">
    <property type="entry name" value="CCCH zinc finger"/>
    <property type="match status" value="3"/>
</dbReference>
<reference evidence="7 8" key="1">
    <citation type="submission" date="2024-02" db="EMBL/GenBank/DDBJ databases">
        <authorList>
            <person name="Vignale AGUSTIN F."/>
            <person name="Sosa J E."/>
            <person name="Modenutti C."/>
        </authorList>
    </citation>
    <scope>NUCLEOTIDE SEQUENCE [LARGE SCALE GENOMIC DNA]</scope>
</reference>
<keyword evidence="2" id="KW-0677">Repeat</keyword>